<evidence type="ECO:0000313" key="4">
    <source>
        <dbReference type="Proteomes" id="UP000053904"/>
    </source>
</evidence>
<reference evidence="4" key="1">
    <citation type="journal article" date="2015" name="MBio">
        <title>Genome-Resolved Metagenomic Analysis Reveals Roles for Candidate Phyla and Other Microbial Community Members in Biogeochemical Transformations in Oil Reservoirs.</title>
        <authorList>
            <person name="Hu P."/>
            <person name="Tom L."/>
            <person name="Singh A."/>
            <person name="Thomas B.C."/>
            <person name="Baker B.J."/>
            <person name="Piceno Y.M."/>
            <person name="Andersen G.L."/>
            <person name="Banfield J.F."/>
        </authorList>
    </citation>
    <scope>NUCLEOTIDE SEQUENCE [LARGE SCALE GENOMIC DNA]</scope>
</reference>
<sequence length="290" mass="33808">MGKTVHDVEEILLEVDRSIKSGKGIDRSIKMLEETLEEIEPTRDDYYETVIKLATVYRYHRNYADAENVLMNGISKAKTYEKQIHLSDIYRNLSFIKLQQKDFVKARIYAKKALSIVKYMKGFKADRSKSNIYAVLGNIFFTTKDYKDALKNYQKALKKAKKIGFEERVFTLKGDIANVYIETGKLKKARDILLSIEEKAEEVHEKAIPQIYLRLARIEYERENLAETKGLIEKAIAVSEKKGWKRDLAEAREALARVYEKEGKESKVKEEYEKANRIFKEIGLESKIRE</sequence>
<name>A0A101HGB9_9BACT</name>
<proteinExistence type="predicted"/>
<evidence type="ECO:0000256" key="1">
    <source>
        <dbReference type="PROSITE-ProRule" id="PRU00339"/>
    </source>
</evidence>
<keyword evidence="3" id="KW-0808">Transferase</keyword>
<dbReference type="PANTHER" id="PTHR10098">
    <property type="entry name" value="RAPSYN-RELATED"/>
    <property type="match status" value="1"/>
</dbReference>
<dbReference type="Proteomes" id="UP000053904">
    <property type="component" value="Unassembled WGS sequence"/>
</dbReference>
<keyword evidence="1" id="KW-0802">TPR repeat</keyword>
<accession>A0A101HGB9</accession>
<evidence type="ECO:0000313" key="3">
    <source>
        <dbReference type="EMBL" id="KUK76199.1"/>
    </source>
</evidence>
<organism evidence="3 4">
    <name type="scientific">candidate division WS6 bacterium 34_10</name>
    <dbReference type="NCBI Taxonomy" id="1641389"/>
    <lineage>
        <taxon>Bacteria</taxon>
        <taxon>Candidatus Dojkabacteria</taxon>
    </lineage>
</organism>
<dbReference type="SMART" id="SM00028">
    <property type="entry name" value="TPR"/>
    <property type="match status" value="5"/>
</dbReference>
<dbReference type="GO" id="GO:0016301">
    <property type="term" value="F:kinase activity"/>
    <property type="evidence" value="ECO:0007669"/>
    <property type="project" value="UniProtKB-KW"/>
</dbReference>
<dbReference type="SUPFAM" id="SSF48452">
    <property type="entry name" value="TPR-like"/>
    <property type="match status" value="1"/>
</dbReference>
<keyword evidence="2" id="KW-0175">Coiled coil</keyword>
<dbReference type="Gene3D" id="1.25.40.10">
    <property type="entry name" value="Tetratricopeptide repeat domain"/>
    <property type="match status" value="2"/>
</dbReference>
<gene>
    <name evidence="3" type="ORF">XD93_1053</name>
</gene>
<keyword evidence="3" id="KW-0418">Kinase</keyword>
<dbReference type="InterPro" id="IPR019734">
    <property type="entry name" value="TPR_rpt"/>
</dbReference>
<dbReference type="InterPro" id="IPR011990">
    <property type="entry name" value="TPR-like_helical_dom_sf"/>
</dbReference>
<feature type="repeat" description="TPR" evidence="1">
    <location>
        <begin position="130"/>
        <end position="163"/>
    </location>
</feature>
<evidence type="ECO:0000256" key="2">
    <source>
        <dbReference type="SAM" id="Coils"/>
    </source>
</evidence>
<comment type="caution">
    <text evidence="3">The sequence shown here is derived from an EMBL/GenBank/DDBJ whole genome shotgun (WGS) entry which is preliminary data.</text>
</comment>
<protein>
    <submittedName>
        <fullName evidence="3">Two-component system sensor histidine kinase</fullName>
    </submittedName>
</protein>
<dbReference type="EMBL" id="LGGO01000189">
    <property type="protein sequence ID" value="KUK76199.1"/>
    <property type="molecule type" value="Genomic_DNA"/>
</dbReference>
<feature type="coiled-coil region" evidence="2">
    <location>
        <begin position="143"/>
        <end position="206"/>
    </location>
</feature>
<dbReference type="AlphaFoldDB" id="A0A101HGB9"/>
<dbReference type="PROSITE" id="PS50005">
    <property type="entry name" value="TPR"/>
    <property type="match status" value="1"/>
</dbReference>